<evidence type="ECO:0000256" key="2">
    <source>
        <dbReference type="ARBA" id="ARBA00022448"/>
    </source>
</evidence>
<reference evidence="10" key="1">
    <citation type="journal article" date="2019" name="Int. J. Syst. Evol. Microbiol.">
        <title>The Global Catalogue of Microorganisms (GCM) 10K type strain sequencing project: providing services to taxonomists for standard genome sequencing and annotation.</title>
        <authorList>
            <consortium name="The Broad Institute Genomics Platform"/>
            <consortium name="The Broad Institute Genome Sequencing Center for Infectious Disease"/>
            <person name="Wu L."/>
            <person name="Ma J."/>
        </authorList>
    </citation>
    <scope>NUCLEOTIDE SEQUENCE [LARGE SCALE GENOMIC DNA]</scope>
    <source>
        <strain evidence="10">CCUG 49339</strain>
    </source>
</reference>
<keyword evidence="5 7" id="KW-1133">Transmembrane helix</keyword>
<keyword evidence="4 7" id="KW-0812">Transmembrane</keyword>
<dbReference type="Gene3D" id="1.20.1250.20">
    <property type="entry name" value="MFS general substrate transporter like domains"/>
    <property type="match status" value="1"/>
</dbReference>
<feature type="transmembrane region" description="Helical" evidence="7">
    <location>
        <begin position="164"/>
        <end position="185"/>
    </location>
</feature>
<feature type="transmembrane region" description="Helical" evidence="7">
    <location>
        <begin position="351"/>
        <end position="371"/>
    </location>
</feature>
<feature type="transmembrane region" description="Helical" evidence="7">
    <location>
        <begin position="377"/>
        <end position="398"/>
    </location>
</feature>
<feature type="domain" description="Major facilitator superfamily (MFS) profile" evidence="8">
    <location>
        <begin position="1"/>
        <end position="403"/>
    </location>
</feature>
<accession>A0ABW4LV46</accession>
<evidence type="ECO:0000256" key="4">
    <source>
        <dbReference type="ARBA" id="ARBA00022692"/>
    </source>
</evidence>
<keyword evidence="2" id="KW-0813">Transport</keyword>
<dbReference type="InterPro" id="IPR022324">
    <property type="entry name" value="Bacilysin_exporter_BacE_put"/>
</dbReference>
<feature type="transmembrane region" description="Helical" evidence="7">
    <location>
        <begin position="259"/>
        <end position="277"/>
    </location>
</feature>
<organism evidence="9 10">
    <name type="scientific">Bacillus salitolerans</name>
    <dbReference type="NCBI Taxonomy" id="1437434"/>
    <lineage>
        <taxon>Bacteria</taxon>
        <taxon>Bacillati</taxon>
        <taxon>Bacillota</taxon>
        <taxon>Bacilli</taxon>
        <taxon>Bacillales</taxon>
        <taxon>Bacillaceae</taxon>
        <taxon>Bacillus</taxon>
    </lineage>
</organism>
<proteinExistence type="predicted"/>
<dbReference type="InterPro" id="IPR036259">
    <property type="entry name" value="MFS_trans_sf"/>
</dbReference>
<evidence type="ECO:0000313" key="10">
    <source>
        <dbReference type="Proteomes" id="UP001597214"/>
    </source>
</evidence>
<dbReference type="PANTHER" id="PTHR23513">
    <property type="entry name" value="INTEGRAL MEMBRANE EFFLUX PROTEIN-RELATED"/>
    <property type="match status" value="1"/>
</dbReference>
<evidence type="ECO:0000256" key="5">
    <source>
        <dbReference type="ARBA" id="ARBA00022989"/>
    </source>
</evidence>
<evidence type="ECO:0000259" key="8">
    <source>
        <dbReference type="PROSITE" id="PS50850"/>
    </source>
</evidence>
<name>A0ABW4LV46_9BACI</name>
<dbReference type="RefSeq" id="WP_377930159.1">
    <property type="nucleotide sequence ID" value="NZ_JBHUEM010000052.1"/>
</dbReference>
<keyword evidence="3" id="KW-1003">Cell membrane</keyword>
<dbReference type="Pfam" id="PF07690">
    <property type="entry name" value="MFS_1"/>
    <property type="match status" value="1"/>
</dbReference>
<dbReference type="InterPro" id="IPR020846">
    <property type="entry name" value="MFS_dom"/>
</dbReference>
<evidence type="ECO:0000256" key="1">
    <source>
        <dbReference type="ARBA" id="ARBA00004651"/>
    </source>
</evidence>
<feature type="transmembrane region" description="Helical" evidence="7">
    <location>
        <begin position="85"/>
        <end position="106"/>
    </location>
</feature>
<evidence type="ECO:0000256" key="6">
    <source>
        <dbReference type="ARBA" id="ARBA00023136"/>
    </source>
</evidence>
<protein>
    <submittedName>
        <fullName evidence="9">MFS transporter</fullName>
    </submittedName>
</protein>
<dbReference type="PROSITE" id="PS50850">
    <property type="entry name" value="MFS"/>
    <property type="match status" value="1"/>
</dbReference>
<keyword evidence="6 7" id="KW-0472">Membrane</keyword>
<dbReference type="EMBL" id="JBHUEM010000052">
    <property type="protein sequence ID" value="MFD1738933.1"/>
    <property type="molecule type" value="Genomic_DNA"/>
</dbReference>
<dbReference type="PANTHER" id="PTHR23513:SF6">
    <property type="entry name" value="MAJOR FACILITATOR SUPERFAMILY ASSOCIATED DOMAIN-CONTAINING PROTEIN"/>
    <property type="match status" value="1"/>
</dbReference>
<dbReference type="SUPFAM" id="SSF103473">
    <property type="entry name" value="MFS general substrate transporter"/>
    <property type="match status" value="1"/>
</dbReference>
<dbReference type="CDD" id="cd06173">
    <property type="entry name" value="MFS_MefA_like"/>
    <property type="match status" value="1"/>
</dbReference>
<comment type="caution">
    <text evidence="9">The sequence shown here is derived from an EMBL/GenBank/DDBJ whole genome shotgun (WGS) entry which is preliminary data.</text>
</comment>
<evidence type="ECO:0000256" key="7">
    <source>
        <dbReference type="SAM" id="Phobius"/>
    </source>
</evidence>
<evidence type="ECO:0000256" key="3">
    <source>
        <dbReference type="ARBA" id="ARBA00022475"/>
    </source>
</evidence>
<dbReference type="PRINTS" id="PR01988">
    <property type="entry name" value="EXPORTERBACE"/>
</dbReference>
<keyword evidence="10" id="KW-1185">Reference proteome</keyword>
<sequence length="424" mass="45853">MFSLLKNKQYFRFWSAQVISQLGDGITRLAIMYLVAILSKDPFMIGLVIFAQLLPTAVFGVFLGPLADRYNRKWLMVGSDVYRMLIVLVMLIFHDSAPILILLIVLQGLGSAIFDPARSASIPDIVGEENIQQAISLSQGTRSAMDIIGPSIGGLLLVAGNYTVIFLIDASTFLLSAFLLIGLTISTKKVDEHHPTSKENYRQSLVTGIREVVKIPALRFLLVLLMPVTLVVGVLNTNLVAVLTNVFEVSGAHFGLLESSLGIGAIAGALFIGPLFMKHVRPSVLLLLGTIAIGCWMLVIIPLDGLRLSYGIAPVYAWCIMIGVLNTLINVPLSSLFLGTTPAYFRGRGSSLLGATANSFQMIGILFGGWIAGLIGILNGVAFAGALLIFVVLFIPFLRGYKDLHQIIPKKRKLQQTGSQAAID</sequence>
<feature type="transmembrane region" description="Helical" evidence="7">
    <location>
        <begin position="315"/>
        <end position="339"/>
    </location>
</feature>
<feature type="transmembrane region" description="Helical" evidence="7">
    <location>
        <begin position="220"/>
        <end position="247"/>
    </location>
</feature>
<feature type="transmembrane region" description="Helical" evidence="7">
    <location>
        <begin position="43"/>
        <end position="64"/>
    </location>
</feature>
<comment type="subcellular location">
    <subcellularLocation>
        <location evidence="1">Cell membrane</location>
        <topology evidence="1">Multi-pass membrane protein</topology>
    </subcellularLocation>
</comment>
<feature type="transmembrane region" description="Helical" evidence="7">
    <location>
        <begin position="284"/>
        <end position="303"/>
    </location>
</feature>
<dbReference type="Proteomes" id="UP001597214">
    <property type="component" value="Unassembled WGS sequence"/>
</dbReference>
<gene>
    <name evidence="9" type="ORF">ACFSCX_20685</name>
</gene>
<dbReference type="InterPro" id="IPR011701">
    <property type="entry name" value="MFS"/>
</dbReference>
<evidence type="ECO:0000313" key="9">
    <source>
        <dbReference type="EMBL" id="MFD1738933.1"/>
    </source>
</evidence>